<proteinExistence type="predicted"/>
<accession>A0A4Z2I0J5</accession>
<dbReference type="AlphaFoldDB" id="A0A4Z2I0J5"/>
<evidence type="ECO:0000313" key="3">
    <source>
        <dbReference type="Proteomes" id="UP000314294"/>
    </source>
</evidence>
<name>A0A4Z2I0J5_9TELE</name>
<keyword evidence="3" id="KW-1185">Reference proteome</keyword>
<dbReference type="EMBL" id="SRLO01000152">
    <property type="protein sequence ID" value="TNN71310.1"/>
    <property type="molecule type" value="Genomic_DNA"/>
</dbReference>
<comment type="caution">
    <text evidence="2">The sequence shown here is derived from an EMBL/GenBank/DDBJ whole genome shotgun (WGS) entry which is preliminary data.</text>
</comment>
<feature type="region of interest" description="Disordered" evidence="1">
    <location>
        <begin position="1"/>
        <end position="21"/>
    </location>
</feature>
<dbReference type="Proteomes" id="UP000314294">
    <property type="component" value="Unassembled WGS sequence"/>
</dbReference>
<protein>
    <submittedName>
        <fullName evidence="2">Uncharacterized protein</fullName>
    </submittedName>
</protein>
<gene>
    <name evidence="2" type="ORF">EYF80_018512</name>
</gene>
<sequence>MAGTAASDTRRQHGGQRLVDGHGWCTREARQQPKRKHWPIKLLLRYTHVSNGGVLQIGLESSQPHKRWSIPKLGLSHSASLLTTGDYDVVAVETLV</sequence>
<organism evidence="2 3">
    <name type="scientific">Liparis tanakae</name>
    <name type="common">Tanaka's snailfish</name>
    <dbReference type="NCBI Taxonomy" id="230148"/>
    <lineage>
        <taxon>Eukaryota</taxon>
        <taxon>Metazoa</taxon>
        <taxon>Chordata</taxon>
        <taxon>Craniata</taxon>
        <taxon>Vertebrata</taxon>
        <taxon>Euteleostomi</taxon>
        <taxon>Actinopterygii</taxon>
        <taxon>Neopterygii</taxon>
        <taxon>Teleostei</taxon>
        <taxon>Neoteleostei</taxon>
        <taxon>Acanthomorphata</taxon>
        <taxon>Eupercaria</taxon>
        <taxon>Perciformes</taxon>
        <taxon>Cottioidei</taxon>
        <taxon>Cottales</taxon>
        <taxon>Liparidae</taxon>
        <taxon>Liparis</taxon>
    </lineage>
</organism>
<reference evidence="2 3" key="1">
    <citation type="submission" date="2019-03" db="EMBL/GenBank/DDBJ databases">
        <title>First draft genome of Liparis tanakae, snailfish: a comprehensive survey of snailfish specific genes.</title>
        <authorList>
            <person name="Kim W."/>
            <person name="Song I."/>
            <person name="Jeong J.-H."/>
            <person name="Kim D."/>
            <person name="Kim S."/>
            <person name="Ryu S."/>
            <person name="Song J.Y."/>
            <person name="Lee S.K."/>
        </authorList>
    </citation>
    <scope>NUCLEOTIDE SEQUENCE [LARGE SCALE GENOMIC DNA]</scope>
    <source>
        <tissue evidence="2">Muscle</tissue>
    </source>
</reference>
<evidence type="ECO:0000313" key="2">
    <source>
        <dbReference type="EMBL" id="TNN71310.1"/>
    </source>
</evidence>
<evidence type="ECO:0000256" key="1">
    <source>
        <dbReference type="SAM" id="MobiDB-lite"/>
    </source>
</evidence>